<keyword evidence="8 16" id="KW-0812">Transmembrane</keyword>
<dbReference type="PANTHER" id="PTHR44758">
    <property type="entry name" value="NAD(P) TRANSHYDROGENASE SUBUNIT BETA"/>
    <property type="match status" value="1"/>
</dbReference>
<keyword evidence="6 15" id="KW-1003">Cell membrane</keyword>
<evidence type="ECO:0000256" key="16">
    <source>
        <dbReference type="SAM" id="Phobius"/>
    </source>
</evidence>
<feature type="transmembrane region" description="Helical" evidence="16">
    <location>
        <begin position="97"/>
        <end position="114"/>
    </location>
</feature>
<keyword evidence="11 16" id="KW-1133">Transmembrane helix</keyword>
<dbReference type="InterPro" id="IPR029035">
    <property type="entry name" value="DHS-like_NAD/FAD-binding_dom"/>
</dbReference>
<evidence type="ECO:0000256" key="10">
    <source>
        <dbReference type="ARBA" id="ARBA00022967"/>
    </source>
</evidence>
<keyword evidence="10 15" id="KW-1278">Translocase</keyword>
<dbReference type="GO" id="GO:0005886">
    <property type="term" value="C:plasma membrane"/>
    <property type="evidence" value="ECO:0007669"/>
    <property type="project" value="UniProtKB-SubCell"/>
</dbReference>
<evidence type="ECO:0000313" key="18">
    <source>
        <dbReference type="EMBL" id="SHF77421.1"/>
    </source>
</evidence>
<comment type="subcellular location">
    <subcellularLocation>
        <location evidence="2">Cell inner membrane</location>
        <topology evidence="2">Multi-pass membrane protein</topology>
    </subcellularLocation>
</comment>
<keyword evidence="7 15" id="KW-0997">Cell inner membrane</keyword>
<keyword evidence="12 15" id="KW-0520">NAD</keyword>
<evidence type="ECO:0000313" key="19">
    <source>
        <dbReference type="Proteomes" id="UP000184041"/>
    </source>
</evidence>
<evidence type="ECO:0000256" key="12">
    <source>
        <dbReference type="ARBA" id="ARBA00023027"/>
    </source>
</evidence>
<dbReference type="GO" id="GO:0050661">
    <property type="term" value="F:NADP binding"/>
    <property type="evidence" value="ECO:0007669"/>
    <property type="project" value="InterPro"/>
</dbReference>
<dbReference type="AlphaFoldDB" id="A0A1M5EEA9"/>
<dbReference type="Gene3D" id="3.40.50.1220">
    <property type="entry name" value="TPP-binding domain"/>
    <property type="match status" value="1"/>
</dbReference>
<dbReference type="Proteomes" id="UP000184041">
    <property type="component" value="Unassembled WGS sequence"/>
</dbReference>
<keyword evidence="9 15" id="KW-0521">NADP</keyword>
<comment type="similarity">
    <text evidence="3 15">Belongs to the PNT beta subunit family.</text>
</comment>
<dbReference type="RefSeq" id="WP_073064753.1">
    <property type="nucleotide sequence ID" value="NZ_FQUS01000013.1"/>
</dbReference>
<evidence type="ECO:0000256" key="15">
    <source>
        <dbReference type="PIRNR" id="PIRNR000204"/>
    </source>
</evidence>
<evidence type="ECO:0000256" key="3">
    <source>
        <dbReference type="ARBA" id="ARBA00007919"/>
    </source>
</evidence>
<keyword evidence="19" id="KW-1185">Reference proteome</keyword>
<evidence type="ECO:0000256" key="8">
    <source>
        <dbReference type="ARBA" id="ARBA00022692"/>
    </source>
</evidence>
<protein>
    <recommendedName>
        <fullName evidence="5 15">NAD(P) transhydrogenase subunit beta</fullName>
        <ecNumber evidence="4 15">7.1.1.1</ecNumber>
    </recommendedName>
    <alternativeName>
        <fullName evidence="15">Nicotinamide nucleotide transhydrogenase subunit beta</fullName>
    </alternativeName>
</protein>
<sequence length="473" mass="49924">MSHFLPSGIQNMLPDIIQLVYLLATGIFIIGIKRLGSPATARSGNQLAALGMFIGIVVTLFDQQIISFDYIIGGILLGSAIGAFAAKKVEMTAMPEMVAIFNGFGGGASALVAWGELSRVADPTILAGQDLVTIGLSILIGSITFTGSFIAFGKLQGFISGNPVTFSGQNFFNALLTIVSLVLVGWLAFDPANQLIFWILFGIALLLGMMTVLPIGGADMPVVISLLNSYSGLAASMAGFVINNNLLIISGALVGAAGLILTNIMCKAMNRTLGNVLFGAFGGDNSDSGGPAADTDKTVRETTAQDVALQCAYADKVVITPGYGLAVAQAQHVLKEVVDKLEKKGVEVKYGIHPVAGRMPGHMNVLLAEADVPYDQLYDMDQINPEFKSTDVVLVIGANDVVNPTAKTTKGSPIYGMPILDVDEAKRTIVFKRSLSPGFAGIDNPLFYVETNQMFFGDAKETLQDLSQALNEV</sequence>
<reference evidence="18 19" key="1">
    <citation type="submission" date="2016-11" db="EMBL/GenBank/DDBJ databases">
        <authorList>
            <person name="Jaros S."/>
            <person name="Januszkiewicz K."/>
            <person name="Wedrychowicz H."/>
        </authorList>
    </citation>
    <scope>NUCLEOTIDE SEQUENCE [LARGE SCALE GENOMIC DNA]</scope>
    <source>
        <strain evidence="18 19">DSM 21986</strain>
    </source>
</reference>
<evidence type="ECO:0000259" key="17">
    <source>
        <dbReference type="Pfam" id="PF02233"/>
    </source>
</evidence>
<comment type="function">
    <text evidence="1 15">The transhydrogenation between NADH and NADP is coupled to respiration and ATP hydrolysis and functions as a proton pump across the membrane.</text>
</comment>
<dbReference type="OrthoDB" id="9763786at2"/>
<evidence type="ECO:0000256" key="4">
    <source>
        <dbReference type="ARBA" id="ARBA00012943"/>
    </source>
</evidence>
<evidence type="ECO:0000256" key="11">
    <source>
        <dbReference type="ARBA" id="ARBA00022989"/>
    </source>
</evidence>
<dbReference type="EMBL" id="FQUS01000013">
    <property type="protein sequence ID" value="SHF77421.1"/>
    <property type="molecule type" value="Genomic_DNA"/>
</dbReference>
<comment type="catalytic activity">
    <reaction evidence="14 15">
        <text>NAD(+) + NADPH + H(+)(in) = NADH + NADP(+) + H(+)(out)</text>
        <dbReference type="Rhea" id="RHEA:47992"/>
        <dbReference type="ChEBI" id="CHEBI:15378"/>
        <dbReference type="ChEBI" id="CHEBI:57540"/>
        <dbReference type="ChEBI" id="CHEBI:57783"/>
        <dbReference type="ChEBI" id="CHEBI:57945"/>
        <dbReference type="ChEBI" id="CHEBI:58349"/>
        <dbReference type="EC" id="7.1.1.1"/>
    </reaction>
</comment>
<proteinExistence type="inferred from homology"/>
<name>A0A1M5EEA9_9BACT</name>
<evidence type="ECO:0000256" key="14">
    <source>
        <dbReference type="ARBA" id="ARBA00048202"/>
    </source>
</evidence>
<organism evidence="18 19">
    <name type="scientific">Fodinibius roseus</name>
    <dbReference type="NCBI Taxonomy" id="1194090"/>
    <lineage>
        <taxon>Bacteria</taxon>
        <taxon>Pseudomonadati</taxon>
        <taxon>Balneolota</taxon>
        <taxon>Balneolia</taxon>
        <taxon>Balneolales</taxon>
        <taxon>Balneolaceae</taxon>
        <taxon>Fodinibius</taxon>
    </lineage>
</organism>
<evidence type="ECO:0000256" key="2">
    <source>
        <dbReference type="ARBA" id="ARBA00004429"/>
    </source>
</evidence>
<evidence type="ECO:0000256" key="1">
    <source>
        <dbReference type="ARBA" id="ARBA00003943"/>
    </source>
</evidence>
<dbReference type="PANTHER" id="PTHR44758:SF1">
    <property type="entry name" value="NAD(P) TRANSHYDROGENASE SUBUNIT BETA"/>
    <property type="match status" value="1"/>
</dbReference>
<dbReference type="InterPro" id="IPR034300">
    <property type="entry name" value="PNTB-like"/>
</dbReference>
<feature type="transmembrane region" description="Helical" evidence="16">
    <location>
        <begin position="12"/>
        <end position="32"/>
    </location>
</feature>
<dbReference type="GO" id="GO:0008750">
    <property type="term" value="F:proton-translocating NAD(P)+ transhydrogenase activity"/>
    <property type="evidence" value="ECO:0007669"/>
    <property type="project" value="UniProtKB-EC"/>
</dbReference>
<feature type="domain" description="NADP transhydrogenase beta-like" evidence="17">
    <location>
        <begin position="18"/>
        <end position="468"/>
    </location>
</feature>
<dbReference type="Pfam" id="PF02233">
    <property type="entry name" value="PNTB"/>
    <property type="match status" value="1"/>
</dbReference>
<feature type="transmembrane region" description="Helical" evidence="16">
    <location>
        <begin position="134"/>
        <end position="159"/>
    </location>
</feature>
<evidence type="ECO:0000256" key="9">
    <source>
        <dbReference type="ARBA" id="ARBA00022857"/>
    </source>
</evidence>
<feature type="transmembrane region" description="Helical" evidence="16">
    <location>
        <begin position="248"/>
        <end position="266"/>
    </location>
</feature>
<evidence type="ECO:0000256" key="13">
    <source>
        <dbReference type="ARBA" id="ARBA00023136"/>
    </source>
</evidence>
<evidence type="ECO:0000256" key="5">
    <source>
        <dbReference type="ARBA" id="ARBA00014581"/>
    </source>
</evidence>
<dbReference type="SUPFAM" id="SSF52467">
    <property type="entry name" value="DHS-like NAD/FAD-binding domain"/>
    <property type="match status" value="1"/>
</dbReference>
<dbReference type="InterPro" id="IPR012136">
    <property type="entry name" value="NADH_DH_b"/>
</dbReference>
<feature type="transmembrane region" description="Helical" evidence="16">
    <location>
        <begin position="222"/>
        <end position="242"/>
    </location>
</feature>
<accession>A0A1M5EEA9</accession>
<dbReference type="EC" id="7.1.1.1" evidence="4 15"/>
<feature type="transmembrane region" description="Helical" evidence="16">
    <location>
        <begin position="44"/>
        <end position="61"/>
    </location>
</feature>
<dbReference type="PIRSF" id="PIRSF000204">
    <property type="entry name" value="PNTB"/>
    <property type="match status" value="1"/>
</dbReference>
<feature type="transmembrane region" description="Helical" evidence="16">
    <location>
        <begin position="67"/>
        <end position="85"/>
    </location>
</feature>
<gene>
    <name evidence="18" type="ORF">SAMN05443144_11331</name>
</gene>
<feature type="transmembrane region" description="Helical" evidence="16">
    <location>
        <begin position="171"/>
        <end position="189"/>
    </location>
</feature>
<keyword evidence="13 15" id="KW-0472">Membrane</keyword>
<evidence type="ECO:0000256" key="7">
    <source>
        <dbReference type="ARBA" id="ARBA00022519"/>
    </source>
</evidence>
<evidence type="ECO:0000256" key="6">
    <source>
        <dbReference type="ARBA" id="ARBA00022475"/>
    </source>
</evidence>
<feature type="transmembrane region" description="Helical" evidence="16">
    <location>
        <begin position="195"/>
        <end position="215"/>
    </location>
</feature>
<dbReference type="STRING" id="1194090.SAMN05443144_11331"/>